<evidence type="ECO:0000256" key="3">
    <source>
        <dbReference type="ARBA" id="ARBA00022989"/>
    </source>
</evidence>
<sequence>MNNRVEAAAVPDAAQTDRLPLSKKAVAAIAAANSWEQDRIAQAIASGRRGWIAAGIGGVLAVLGFSMATFQSLRPPPAPYPVVVDRTTGETSVVATLDASNVPALAALDQHNAAVFVRARESYNFQLLQRDYDQVARMTVPDTWAPYGSQFAGEKAMQAVIAAKEEHRVTVVSVRLTRSPVAGKSGEAVVTFDRQIRPTQGQSPVTTRFVSTVRYEYRPTAMKKPADRIENPFGFVVTGYRADADLVAPAKPADTVIGGAS</sequence>
<evidence type="ECO:0000256" key="1">
    <source>
        <dbReference type="ARBA" id="ARBA00004167"/>
    </source>
</evidence>
<dbReference type="Gene3D" id="3.10.450.230">
    <property type="entry name" value="VirB8 protein"/>
    <property type="match status" value="1"/>
</dbReference>
<dbReference type="SUPFAM" id="SSF54427">
    <property type="entry name" value="NTF2-like"/>
    <property type="match status" value="1"/>
</dbReference>
<dbReference type="GO" id="GO:0016020">
    <property type="term" value="C:membrane"/>
    <property type="evidence" value="ECO:0007669"/>
    <property type="project" value="UniProtKB-SubCell"/>
</dbReference>
<comment type="caution">
    <text evidence="7">The sequence shown here is derived from an EMBL/GenBank/DDBJ whole genome shotgun (WGS) entry which is preliminary data.</text>
</comment>
<evidence type="ECO:0000256" key="2">
    <source>
        <dbReference type="ARBA" id="ARBA00022692"/>
    </source>
</evidence>
<accession>A0A480AW02</accession>
<reference evidence="8" key="1">
    <citation type="submission" date="2019-03" db="EMBL/GenBank/DDBJ databases">
        <title>Aquabacterium pictum sp.nov., the first bacteriochlorophyll a-containing freshwater bacterium in the genus Aquabacterium of the class Betaproteobacteria.</title>
        <authorList>
            <person name="Hirose S."/>
            <person name="Tank M."/>
            <person name="Hara E."/>
            <person name="Tamaki H."/>
            <person name="Takaichi S."/>
            <person name="Haruta S."/>
            <person name="Hanada S."/>
        </authorList>
    </citation>
    <scope>NUCLEOTIDE SEQUENCE [LARGE SCALE GENOMIC DNA]</scope>
    <source>
        <strain evidence="8">W35</strain>
    </source>
</reference>
<protein>
    <recommendedName>
        <fullName evidence="6">Bacterial virulence protein VirB8 domain-containing protein</fullName>
    </recommendedName>
</protein>
<evidence type="ECO:0000256" key="4">
    <source>
        <dbReference type="ARBA" id="ARBA00023136"/>
    </source>
</evidence>
<gene>
    <name evidence="7" type="ORF">AQPW35_45840</name>
</gene>
<feature type="transmembrane region" description="Helical" evidence="5">
    <location>
        <begin position="51"/>
        <end position="70"/>
    </location>
</feature>
<dbReference type="InterPro" id="IPR007430">
    <property type="entry name" value="VirB8"/>
</dbReference>
<keyword evidence="8" id="KW-1185">Reference proteome</keyword>
<comment type="subcellular location">
    <subcellularLocation>
        <location evidence="1">Membrane</location>
        <topology evidence="1">Single-pass membrane protein</topology>
    </subcellularLocation>
</comment>
<dbReference type="EMBL" id="BJCL01000017">
    <property type="protein sequence ID" value="GCL65503.1"/>
    <property type="molecule type" value="Genomic_DNA"/>
</dbReference>
<evidence type="ECO:0000313" key="7">
    <source>
        <dbReference type="EMBL" id="GCL65503.1"/>
    </source>
</evidence>
<proteinExistence type="predicted"/>
<keyword evidence="2 5" id="KW-0812">Transmembrane</keyword>
<name>A0A480AW02_9BURK</name>
<feature type="domain" description="Bacterial virulence protein VirB8" evidence="6">
    <location>
        <begin position="32"/>
        <end position="244"/>
    </location>
</feature>
<dbReference type="AlphaFoldDB" id="A0A480AW02"/>
<evidence type="ECO:0000256" key="5">
    <source>
        <dbReference type="SAM" id="Phobius"/>
    </source>
</evidence>
<organism evidence="7 8">
    <name type="scientific">Pseudaquabacterium pictum</name>
    <dbReference type="NCBI Taxonomy" id="2315236"/>
    <lineage>
        <taxon>Bacteria</taxon>
        <taxon>Pseudomonadati</taxon>
        <taxon>Pseudomonadota</taxon>
        <taxon>Betaproteobacteria</taxon>
        <taxon>Burkholderiales</taxon>
        <taxon>Sphaerotilaceae</taxon>
        <taxon>Pseudaquabacterium</taxon>
    </lineage>
</organism>
<dbReference type="Proteomes" id="UP000301751">
    <property type="component" value="Unassembled WGS sequence"/>
</dbReference>
<dbReference type="InterPro" id="IPR032710">
    <property type="entry name" value="NTF2-like_dom_sf"/>
</dbReference>
<keyword evidence="3 5" id="KW-1133">Transmembrane helix</keyword>
<keyword evidence="4 5" id="KW-0472">Membrane</keyword>
<evidence type="ECO:0000313" key="8">
    <source>
        <dbReference type="Proteomes" id="UP000301751"/>
    </source>
</evidence>
<dbReference type="RefSeq" id="WP_162520891.1">
    <property type="nucleotide sequence ID" value="NZ_BJCL01000017.1"/>
</dbReference>
<dbReference type="CDD" id="cd16424">
    <property type="entry name" value="VirB8"/>
    <property type="match status" value="1"/>
</dbReference>
<evidence type="ECO:0000259" key="6">
    <source>
        <dbReference type="Pfam" id="PF04335"/>
    </source>
</evidence>
<dbReference type="Pfam" id="PF04335">
    <property type="entry name" value="VirB8"/>
    <property type="match status" value="1"/>
</dbReference>